<dbReference type="InterPro" id="IPR036890">
    <property type="entry name" value="HATPase_C_sf"/>
</dbReference>
<keyword evidence="6" id="KW-0418">Kinase</keyword>
<dbReference type="InterPro" id="IPR050482">
    <property type="entry name" value="Sensor_HK_TwoCompSys"/>
</dbReference>
<evidence type="ECO:0000256" key="9">
    <source>
        <dbReference type="SAM" id="MobiDB-lite"/>
    </source>
</evidence>
<dbReference type="Proteomes" id="UP001499990">
    <property type="component" value="Unassembled WGS sequence"/>
</dbReference>
<protein>
    <recommendedName>
        <fullName evidence="2">histidine kinase</fullName>
        <ecNumber evidence="2">2.7.13.3</ecNumber>
    </recommendedName>
</protein>
<keyword evidence="5" id="KW-0547">Nucleotide-binding</keyword>
<dbReference type="EC" id="2.7.13.3" evidence="2"/>
<keyword evidence="10" id="KW-1133">Transmembrane helix</keyword>
<evidence type="ECO:0000259" key="11">
    <source>
        <dbReference type="Pfam" id="PF07730"/>
    </source>
</evidence>
<evidence type="ECO:0000256" key="8">
    <source>
        <dbReference type="ARBA" id="ARBA00023012"/>
    </source>
</evidence>
<evidence type="ECO:0000256" key="6">
    <source>
        <dbReference type="ARBA" id="ARBA00022777"/>
    </source>
</evidence>
<keyword evidence="10" id="KW-0812">Transmembrane</keyword>
<keyword evidence="8" id="KW-0902">Two-component regulatory system</keyword>
<keyword evidence="7" id="KW-0067">ATP-binding</keyword>
<feature type="transmembrane region" description="Helical" evidence="10">
    <location>
        <begin position="156"/>
        <end position="183"/>
    </location>
</feature>
<proteinExistence type="predicted"/>
<reference evidence="13" key="1">
    <citation type="journal article" date="2019" name="Int. J. Syst. Evol. Microbiol.">
        <title>The Global Catalogue of Microorganisms (GCM) 10K type strain sequencing project: providing services to taxonomists for standard genome sequencing and annotation.</title>
        <authorList>
            <consortium name="The Broad Institute Genomics Platform"/>
            <consortium name="The Broad Institute Genome Sequencing Center for Infectious Disease"/>
            <person name="Wu L."/>
            <person name="Ma J."/>
        </authorList>
    </citation>
    <scope>NUCLEOTIDE SEQUENCE [LARGE SCALE GENOMIC DNA]</scope>
    <source>
        <strain evidence="13">JCM 9651</strain>
    </source>
</reference>
<dbReference type="EMBL" id="BAAAYL010000001">
    <property type="protein sequence ID" value="GAA3369808.1"/>
    <property type="molecule type" value="Genomic_DNA"/>
</dbReference>
<dbReference type="PANTHER" id="PTHR24421">
    <property type="entry name" value="NITRATE/NITRITE SENSOR PROTEIN NARX-RELATED"/>
    <property type="match status" value="1"/>
</dbReference>
<feature type="region of interest" description="Disordered" evidence="9">
    <location>
        <begin position="357"/>
        <end position="514"/>
    </location>
</feature>
<evidence type="ECO:0000256" key="2">
    <source>
        <dbReference type="ARBA" id="ARBA00012438"/>
    </source>
</evidence>
<dbReference type="Gene3D" id="3.30.565.10">
    <property type="entry name" value="Histidine kinase-like ATPase, C-terminal domain"/>
    <property type="match status" value="2"/>
</dbReference>
<comment type="caution">
    <text evidence="12">The sequence shown here is derived from an EMBL/GenBank/DDBJ whole genome shotgun (WGS) entry which is preliminary data.</text>
</comment>
<name>A0ABP6S779_9ACTN</name>
<dbReference type="InterPro" id="IPR011712">
    <property type="entry name" value="Sig_transdc_His_kin_sub3_dim/P"/>
</dbReference>
<dbReference type="Pfam" id="PF07730">
    <property type="entry name" value="HisKA_3"/>
    <property type="match status" value="1"/>
</dbReference>
<sequence>MSTLVRALLGARARRRWIHLILGGALLMPYWLLGTVALTVAGDVFRSTALQFAAYGLALPMAAVSALFPLTRPLSAAAVRALCGVPEGRLAEGPARTPEARARVSAWWTLHLGLGALISGATLALPPFALSLMVLPFSAGLRNSGLNAFRGPDRTWVLWVAPPSGLLMLLALAACAAAAGALLARVAPLLLGPAPADRLAAAERRAAELAVRNRLARELHDSVGHALSAVTLQASAARKVLDADVEFVREALAAIEETTRRTVAELDSVLGLLRQDENDPDLPAPALDALDGLLARTGLDVSFRTTGDPASVPETVSREAYRIVQEGLSNVLRHCGTSPVTLSIAVTGEELEITMENPLPAAPPCRSHSASTPLRPSAPPSFLDRDPQPPPHLGCAAPPCRSRSASTPLRPSAPPSFLDRDPQPPPHLGCAAPPCRSHSASTPLRPSAPPSFLDRDPQPPLHLGCAAPPCRSHSASTPLRPSAPPSFLDRDPQPPLHLGCAAPPPVRPGGGRGLRGIAERAALLGGKAQAGPKDGVWRLTAVLPLGGAR</sequence>
<gene>
    <name evidence="12" type="ORF">GCM10020367_13960</name>
</gene>
<feature type="transmembrane region" description="Helical" evidence="10">
    <location>
        <begin position="20"/>
        <end position="40"/>
    </location>
</feature>
<keyword evidence="4" id="KW-0808">Transferase</keyword>
<evidence type="ECO:0000313" key="13">
    <source>
        <dbReference type="Proteomes" id="UP001499990"/>
    </source>
</evidence>
<feature type="domain" description="Signal transduction histidine kinase subgroup 3 dimerisation and phosphoacceptor" evidence="11">
    <location>
        <begin position="212"/>
        <end position="276"/>
    </location>
</feature>
<keyword evidence="10" id="KW-0472">Membrane</keyword>
<dbReference type="RefSeq" id="WP_345035268.1">
    <property type="nucleotide sequence ID" value="NZ_BAAAYL010000001.1"/>
</dbReference>
<dbReference type="Gene3D" id="1.20.5.1930">
    <property type="match status" value="1"/>
</dbReference>
<organism evidence="12 13">
    <name type="scientific">Streptomyces sannanensis</name>
    <dbReference type="NCBI Taxonomy" id="285536"/>
    <lineage>
        <taxon>Bacteria</taxon>
        <taxon>Bacillati</taxon>
        <taxon>Actinomycetota</taxon>
        <taxon>Actinomycetes</taxon>
        <taxon>Kitasatosporales</taxon>
        <taxon>Streptomycetaceae</taxon>
        <taxon>Streptomyces</taxon>
    </lineage>
</organism>
<keyword evidence="13" id="KW-1185">Reference proteome</keyword>
<keyword evidence="3" id="KW-0597">Phosphoprotein</keyword>
<evidence type="ECO:0000256" key="5">
    <source>
        <dbReference type="ARBA" id="ARBA00022741"/>
    </source>
</evidence>
<evidence type="ECO:0000313" key="12">
    <source>
        <dbReference type="EMBL" id="GAA3369808.1"/>
    </source>
</evidence>
<comment type="catalytic activity">
    <reaction evidence="1">
        <text>ATP + protein L-histidine = ADP + protein N-phospho-L-histidine.</text>
        <dbReference type="EC" id="2.7.13.3"/>
    </reaction>
</comment>
<accession>A0ABP6S779</accession>
<evidence type="ECO:0000256" key="3">
    <source>
        <dbReference type="ARBA" id="ARBA00022553"/>
    </source>
</evidence>
<dbReference type="PANTHER" id="PTHR24421:SF10">
    <property type="entry name" value="NITRATE_NITRITE SENSOR PROTEIN NARQ"/>
    <property type="match status" value="1"/>
</dbReference>
<evidence type="ECO:0000256" key="1">
    <source>
        <dbReference type="ARBA" id="ARBA00000085"/>
    </source>
</evidence>
<evidence type="ECO:0000256" key="4">
    <source>
        <dbReference type="ARBA" id="ARBA00022679"/>
    </source>
</evidence>
<feature type="transmembrane region" description="Helical" evidence="10">
    <location>
        <begin position="52"/>
        <end position="70"/>
    </location>
</feature>
<feature type="transmembrane region" description="Helical" evidence="10">
    <location>
        <begin position="110"/>
        <end position="136"/>
    </location>
</feature>
<evidence type="ECO:0000256" key="10">
    <source>
        <dbReference type="SAM" id="Phobius"/>
    </source>
</evidence>
<evidence type="ECO:0000256" key="7">
    <source>
        <dbReference type="ARBA" id="ARBA00022840"/>
    </source>
</evidence>